<comment type="caution">
    <text evidence="2">The sequence shown here is derived from an EMBL/GenBank/DDBJ whole genome shotgun (WGS) entry which is preliminary data.</text>
</comment>
<dbReference type="CDD" id="cd03801">
    <property type="entry name" value="GT4_PimA-like"/>
    <property type="match status" value="1"/>
</dbReference>
<keyword evidence="3" id="KW-1185">Reference proteome</keyword>
<dbReference type="Pfam" id="PF00534">
    <property type="entry name" value="Glycos_transf_1"/>
    <property type="match status" value="1"/>
</dbReference>
<name>A0A9X0WIU8_9GAMM</name>
<organism evidence="2 3">
    <name type="scientific">Thiocapsa imhoffii</name>
    <dbReference type="NCBI Taxonomy" id="382777"/>
    <lineage>
        <taxon>Bacteria</taxon>
        <taxon>Pseudomonadati</taxon>
        <taxon>Pseudomonadota</taxon>
        <taxon>Gammaproteobacteria</taxon>
        <taxon>Chromatiales</taxon>
        <taxon>Chromatiaceae</taxon>
        <taxon>Thiocapsa</taxon>
    </lineage>
</organism>
<proteinExistence type="predicted"/>
<dbReference type="RefSeq" id="WP_200387876.1">
    <property type="nucleotide sequence ID" value="NZ_NRSD01000009.1"/>
</dbReference>
<dbReference type="GO" id="GO:0016757">
    <property type="term" value="F:glycosyltransferase activity"/>
    <property type="evidence" value="ECO:0007669"/>
    <property type="project" value="InterPro"/>
</dbReference>
<dbReference type="SUPFAM" id="SSF53756">
    <property type="entry name" value="UDP-Glycosyltransferase/glycogen phosphorylase"/>
    <property type="match status" value="1"/>
</dbReference>
<evidence type="ECO:0000313" key="3">
    <source>
        <dbReference type="Proteomes" id="UP001138802"/>
    </source>
</evidence>
<evidence type="ECO:0000313" key="2">
    <source>
        <dbReference type="EMBL" id="MBK1645069.1"/>
    </source>
</evidence>
<dbReference type="InterPro" id="IPR001296">
    <property type="entry name" value="Glyco_trans_1"/>
</dbReference>
<gene>
    <name evidence="2" type="ORF">CKO25_10475</name>
</gene>
<dbReference type="EMBL" id="NRSD01000009">
    <property type="protein sequence ID" value="MBK1645069.1"/>
    <property type="molecule type" value="Genomic_DNA"/>
</dbReference>
<accession>A0A9X0WIU8</accession>
<sequence>MRLGILTTHPIQYQVPWFRLLAQQPGIDLEVLYCMLPDAAQQGSGFGVAFEWDVPLLDGYRYRVLENRAAAPDVTTFDGCDTPEIFRILRKESWDAFIVNGWVAKSCLQLLAACRLNAVPCLVRGESNAIRPRAAWKRGVHRVLLSQYAAFLAIGSQNRAFYSANGVPSDRIFDAPYCVENARFAFEGRRARTDPPFRFLFSGKLIPKKRPMDVMRALAWLRAQAPDLGVELVVAGDGELRGECESFAASERLPVRFSGFLNQTLIGQAYRDADCLLLPSDHGETWGLVVNEAMASGMPAIVSDQVGCHPDLIVAGETGWTFSCGDVEGLGRCMRQMAEDPKRAHAMGQTAARRVCEGFSYERVTGGTLTALRWLGARQ</sequence>
<dbReference type="PANTHER" id="PTHR45947:SF13">
    <property type="entry name" value="TRANSFERASE"/>
    <property type="match status" value="1"/>
</dbReference>
<dbReference type="Proteomes" id="UP001138802">
    <property type="component" value="Unassembled WGS sequence"/>
</dbReference>
<feature type="domain" description="Glycosyl transferase family 1" evidence="1">
    <location>
        <begin position="194"/>
        <end position="353"/>
    </location>
</feature>
<dbReference type="PANTHER" id="PTHR45947">
    <property type="entry name" value="SULFOQUINOVOSYL TRANSFERASE SQD2"/>
    <property type="match status" value="1"/>
</dbReference>
<dbReference type="Gene3D" id="3.40.50.2000">
    <property type="entry name" value="Glycogen Phosphorylase B"/>
    <property type="match status" value="2"/>
</dbReference>
<dbReference type="InterPro" id="IPR050194">
    <property type="entry name" value="Glycosyltransferase_grp1"/>
</dbReference>
<dbReference type="AlphaFoldDB" id="A0A9X0WIU8"/>
<evidence type="ECO:0000259" key="1">
    <source>
        <dbReference type="Pfam" id="PF00534"/>
    </source>
</evidence>
<reference evidence="2 3" key="1">
    <citation type="journal article" date="2020" name="Microorganisms">
        <title>Osmotic Adaptation and Compatible Solute Biosynthesis of Phototrophic Bacteria as Revealed from Genome Analyses.</title>
        <authorList>
            <person name="Imhoff J.F."/>
            <person name="Rahn T."/>
            <person name="Kunzel S."/>
            <person name="Keller A."/>
            <person name="Neulinger S.C."/>
        </authorList>
    </citation>
    <scope>NUCLEOTIDE SEQUENCE [LARGE SCALE GENOMIC DNA]</scope>
    <source>
        <strain evidence="2 3">DSM 21303</strain>
    </source>
</reference>
<protein>
    <recommendedName>
        <fullName evidence="1">Glycosyl transferase family 1 domain-containing protein</fullName>
    </recommendedName>
</protein>